<reference evidence="4" key="5">
    <citation type="submission" date="2025-09" db="UniProtKB">
        <authorList>
            <consortium name="Ensembl"/>
        </authorList>
    </citation>
    <scope>IDENTIFICATION</scope>
</reference>
<organism evidence="4 5">
    <name type="scientific">Electrophorus electricus</name>
    <name type="common">Electric eel</name>
    <name type="synonym">Gymnotus electricus</name>
    <dbReference type="NCBI Taxonomy" id="8005"/>
    <lineage>
        <taxon>Eukaryota</taxon>
        <taxon>Metazoa</taxon>
        <taxon>Chordata</taxon>
        <taxon>Craniata</taxon>
        <taxon>Vertebrata</taxon>
        <taxon>Euteleostomi</taxon>
        <taxon>Actinopterygii</taxon>
        <taxon>Neopterygii</taxon>
        <taxon>Teleostei</taxon>
        <taxon>Ostariophysi</taxon>
        <taxon>Gymnotiformes</taxon>
        <taxon>Gymnotoidei</taxon>
        <taxon>Gymnotidae</taxon>
        <taxon>Electrophorus</taxon>
    </lineage>
</organism>
<dbReference type="InterPro" id="IPR035992">
    <property type="entry name" value="Ricin_B-like_lectins"/>
</dbReference>
<reference evidence="5" key="2">
    <citation type="journal article" date="2017" name="Sci. Adv.">
        <title>A tail of two voltages: Proteomic comparison of the three electric organs of the electric eel.</title>
        <authorList>
            <person name="Traeger L.L."/>
            <person name="Sabat G."/>
            <person name="Barrett-Wilt G.A."/>
            <person name="Wells G.B."/>
            <person name="Sussman M.R."/>
        </authorList>
    </citation>
    <scope>NUCLEOTIDE SEQUENCE [LARGE SCALE GENOMIC DNA]</scope>
</reference>
<feature type="chain" id="PRO_5044185432" description="Ricin B lectin domain-containing protein" evidence="2">
    <location>
        <begin position="22"/>
        <end position="253"/>
    </location>
</feature>
<reference evidence="4" key="4">
    <citation type="submission" date="2025-08" db="UniProtKB">
        <authorList>
            <consortium name="Ensembl"/>
        </authorList>
    </citation>
    <scope>IDENTIFICATION</scope>
</reference>
<dbReference type="OMA" id="QEHESIW"/>
<evidence type="ECO:0000259" key="3">
    <source>
        <dbReference type="SMART" id="SM00458"/>
    </source>
</evidence>
<dbReference type="InterPro" id="IPR052678">
    <property type="entry name" value="OST-beta_subunit"/>
</dbReference>
<evidence type="ECO:0000256" key="2">
    <source>
        <dbReference type="SAM" id="SignalP"/>
    </source>
</evidence>
<keyword evidence="2" id="KW-0732">Signal</keyword>
<sequence length="253" mass="28644">MRFWSLTLYCFVFCFSLEVTGLSMRNEYVGKCVQVHESQAHSGLTLEECETGSGLQEWHWNSETRSLRNPQTGKCLTAVNVQQPESVELQVCRPEEEGQAWVCSKKGHLILDSKDLHLSARQDSSKIFLSMERVKSSKWKTLNKKTVCEEKTDSVPPKTQSEPENTGPRIITNIRLWHCKICLGTTDLLFTRKTVVVLKSSSEQTSQPGSPERAPLTKHALRPPVSPSIQRGEILVEWKDGTVTPLFDTYFTS</sequence>
<feature type="domain" description="Ricin B lectin" evidence="3">
    <location>
        <begin position="18"/>
        <end position="142"/>
    </location>
</feature>
<accession>A0A4W4EAN4</accession>
<reference evidence="5" key="1">
    <citation type="journal article" date="2014" name="Science">
        <title>Nonhuman genetics. Genomic basis for the convergent evolution of electric organs.</title>
        <authorList>
            <person name="Gallant J.R."/>
            <person name="Traeger L.L."/>
            <person name="Volkening J.D."/>
            <person name="Moffett H."/>
            <person name="Chen P.H."/>
            <person name="Novina C.D."/>
            <person name="Phillips G.N.Jr."/>
            <person name="Anand R."/>
            <person name="Wells G.B."/>
            <person name="Pinch M."/>
            <person name="Guth R."/>
            <person name="Unguez G.A."/>
            <person name="Albert J.S."/>
            <person name="Zakon H.H."/>
            <person name="Samanta M.P."/>
            <person name="Sussman M.R."/>
        </authorList>
    </citation>
    <scope>NUCLEOTIDE SEQUENCE [LARGE SCALE GENOMIC DNA]</scope>
</reference>
<dbReference type="Ensembl" id="ENSEEET00000008072.2">
    <property type="protein sequence ID" value="ENSEEEP00000007966.2"/>
    <property type="gene ID" value="ENSEEEG00000004157.2"/>
</dbReference>
<evidence type="ECO:0000313" key="5">
    <source>
        <dbReference type="Proteomes" id="UP000314983"/>
    </source>
</evidence>
<keyword evidence="5" id="KW-1185">Reference proteome</keyword>
<dbReference type="Gene3D" id="2.80.10.50">
    <property type="match status" value="1"/>
</dbReference>
<protein>
    <recommendedName>
        <fullName evidence="3">Ricin B lectin domain-containing protein</fullName>
    </recommendedName>
</protein>
<reference evidence="4" key="3">
    <citation type="submission" date="2020-05" db="EMBL/GenBank/DDBJ databases">
        <title>Electrophorus electricus (electric eel) genome, fEleEle1, primary haplotype.</title>
        <authorList>
            <person name="Myers G."/>
            <person name="Meyer A."/>
            <person name="Fedrigo O."/>
            <person name="Formenti G."/>
            <person name="Rhie A."/>
            <person name="Tracey A."/>
            <person name="Sims Y."/>
            <person name="Jarvis E.D."/>
        </authorList>
    </citation>
    <scope>NUCLEOTIDE SEQUENCE [LARGE SCALE GENOMIC DNA]</scope>
</reference>
<evidence type="ECO:0000313" key="4">
    <source>
        <dbReference type="Ensembl" id="ENSEEEP00000007966.2"/>
    </source>
</evidence>
<dbReference type="PROSITE" id="PS50231">
    <property type="entry name" value="RICIN_B_LECTIN"/>
    <property type="match status" value="1"/>
</dbReference>
<dbReference type="PANTHER" id="PTHR36129">
    <property type="entry name" value="ORGANIC SOLUTE TRANSPORTER SUBUNIT BETA-RELATED"/>
    <property type="match status" value="1"/>
</dbReference>
<dbReference type="GeneTree" id="ENSGT00530000067979"/>
<proteinExistence type="predicted"/>
<name>A0A4W4EAN4_ELEEL</name>
<dbReference type="AlphaFoldDB" id="A0A4W4EAN4"/>
<dbReference type="Proteomes" id="UP000314983">
    <property type="component" value="Chromosome 9"/>
</dbReference>
<feature type="signal peptide" evidence="2">
    <location>
        <begin position="1"/>
        <end position="21"/>
    </location>
</feature>
<dbReference type="Pfam" id="PF00652">
    <property type="entry name" value="Ricin_B_lectin"/>
    <property type="match status" value="1"/>
</dbReference>
<feature type="compositionally biased region" description="Polar residues" evidence="1">
    <location>
        <begin position="200"/>
        <end position="209"/>
    </location>
</feature>
<dbReference type="InterPro" id="IPR000772">
    <property type="entry name" value="Ricin_B_lectin"/>
</dbReference>
<evidence type="ECO:0000256" key="1">
    <source>
        <dbReference type="SAM" id="MobiDB-lite"/>
    </source>
</evidence>
<dbReference type="SMART" id="SM00458">
    <property type="entry name" value="RICIN"/>
    <property type="match status" value="1"/>
</dbReference>
<dbReference type="SUPFAM" id="SSF50370">
    <property type="entry name" value="Ricin B-like lectins"/>
    <property type="match status" value="1"/>
</dbReference>
<feature type="region of interest" description="Disordered" evidence="1">
    <location>
        <begin position="200"/>
        <end position="225"/>
    </location>
</feature>
<dbReference type="PANTHER" id="PTHR36129:SF2">
    <property type="entry name" value="RICIN B LECTIN DOMAIN-CONTAINING PROTEIN"/>
    <property type="match status" value="1"/>
</dbReference>